<dbReference type="RefSeq" id="WP_014796668.1">
    <property type="nucleotide sequence ID" value="NC_018018.1"/>
</dbReference>
<dbReference type="EMBL" id="CP003345">
    <property type="protein sequence ID" value="AFM03210.1"/>
    <property type="molecule type" value="Genomic_DNA"/>
</dbReference>
<organism evidence="1 2">
    <name type="scientific">Bernardetia litoralis (strain ATCC 23117 / DSM 6794 / NBRC 15988 / NCIMB 1366 / Fx l1 / Sio-4)</name>
    <name type="common">Flexibacter litoralis</name>
    <dbReference type="NCBI Taxonomy" id="880071"/>
    <lineage>
        <taxon>Bacteria</taxon>
        <taxon>Pseudomonadati</taxon>
        <taxon>Bacteroidota</taxon>
        <taxon>Cytophagia</taxon>
        <taxon>Cytophagales</taxon>
        <taxon>Bernardetiaceae</taxon>
        <taxon>Bernardetia</taxon>
    </lineage>
</organism>
<reference evidence="2" key="1">
    <citation type="submission" date="2012-06" db="EMBL/GenBank/DDBJ databases">
        <title>The complete genome of Flexibacter litoralis DSM 6794.</title>
        <authorList>
            <person name="Lucas S."/>
            <person name="Copeland A."/>
            <person name="Lapidus A."/>
            <person name="Glavina del Rio T."/>
            <person name="Dalin E."/>
            <person name="Tice H."/>
            <person name="Bruce D."/>
            <person name="Goodwin L."/>
            <person name="Pitluck S."/>
            <person name="Peters L."/>
            <person name="Ovchinnikova G."/>
            <person name="Lu M."/>
            <person name="Kyrpides N."/>
            <person name="Mavromatis K."/>
            <person name="Ivanova N."/>
            <person name="Brettin T."/>
            <person name="Detter J.C."/>
            <person name="Han C."/>
            <person name="Larimer F."/>
            <person name="Land M."/>
            <person name="Hauser L."/>
            <person name="Markowitz V."/>
            <person name="Cheng J.-F."/>
            <person name="Hugenholtz P."/>
            <person name="Woyke T."/>
            <person name="Wu D."/>
            <person name="Spring S."/>
            <person name="Lang E."/>
            <person name="Kopitz M."/>
            <person name="Brambilla E."/>
            <person name="Klenk H.-P."/>
            <person name="Eisen J.A."/>
        </authorList>
    </citation>
    <scope>NUCLEOTIDE SEQUENCE [LARGE SCALE GENOMIC DNA]</scope>
    <source>
        <strain evidence="2">ATCC 23117 / DSM 6794 / NBRC 15988 / NCIMB 1366 / Sio-4</strain>
    </source>
</reference>
<gene>
    <name evidence="1" type="ordered locus">Fleli_0750</name>
</gene>
<evidence type="ECO:0000313" key="2">
    <source>
        <dbReference type="Proteomes" id="UP000006054"/>
    </source>
</evidence>
<keyword evidence="2" id="KW-1185">Reference proteome</keyword>
<dbReference type="AlphaFoldDB" id="I4AGX5"/>
<dbReference type="SUPFAM" id="SSF88659">
    <property type="entry name" value="Sigma3 and sigma4 domains of RNA polymerase sigma factors"/>
    <property type="match status" value="1"/>
</dbReference>
<dbReference type="HOGENOM" id="CLU_1872381_0_0_10"/>
<dbReference type="InterPro" id="IPR013324">
    <property type="entry name" value="RNA_pol_sigma_r3/r4-like"/>
</dbReference>
<name>I4AGX5_BERLS</name>
<evidence type="ECO:0000313" key="1">
    <source>
        <dbReference type="EMBL" id="AFM03210.1"/>
    </source>
</evidence>
<protein>
    <submittedName>
        <fullName evidence="1">Uncharacterized protein</fullName>
    </submittedName>
</protein>
<sequence length="136" mass="16077">MTNSPFTTQNEELKNIVQVLLLLYLSPNKVSDLIIEAYKNTSKKWQEEIFYLLNAKIKDEETKQEYLKEEQSPEFLESLYDSQVWQKINALSFEDKLPYLLHHILGWNNEKIGKLLTISISEVEILFVKILKKLEN</sequence>
<proteinExistence type="predicted"/>
<accession>I4AGX5</accession>
<dbReference type="Proteomes" id="UP000006054">
    <property type="component" value="Chromosome"/>
</dbReference>
<dbReference type="KEGG" id="fli:Fleli_0750"/>